<evidence type="ECO:0000313" key="3">
    <source>
        <dbReference type="Proteomes" id="UP000254869"/>
    </source>
</evidence>
<feature type="signal peptide" evidence="1">
    <location>
        <begin position="1"/>
        <end position="22"/>
    </location>
</feature>
<gene>
    <name evidence="2" type="ORF">DFR76_102301</name>
</gene>
<dbReference type="SUPFAM" id="SSF51182">
    <property type="entry name" value="RmlC-like cupins"/>
    <property type="match status" value="1"/>
</dbReference>
<dbReference type="STRING" id="1210086.GCA_001613105_00877"/>
<protein>
    <recommendedName>
        <fullName evidence="4">Quercetin dioxygenase-like cupin family protein</fullName>
    </recommendedName>
</protein>
<evidence type="ECO:0008006" key="4">
    <source>
        <dbReference type="Google" id="ProtNLM"/>
    </source>
</evidence>
<dbReference type="EMBL" id="QQBC01000002">
    <property type="protein sequence ID" value="RDI67900.1"/>
    <property type="molecule type" value="Genomic_DNA"/>
</dbReference>
<dbReference type="InterPro" id="IPR014710">
    <property type="entry name" value="RmlC-like_jellyroll"/>
</dbReference>
<comment type="caution">
    <text evidence="2">The sequence shown here is derived from an EMBL/GenBank/DDBJ whole genome shotgun (WGS) entry which is preliminary data.</text>
</comment>
<dbReference type="InterPro" id="IPR011051">
    <property type="entry name" value="RmlC_Cupin_sf"/>
</dbReference>
<organism evidence="2 3">
    <name type="scientific">Nocardia pseudobrasiliensis</name>
    <dbReference type="NCBI Taxonomy" id="45979"/>
    <lineage>
        <taxon>Bacteria</taxon>
        <taxon>Bacillati</taxon>
        <taxon>Actinomycetota</taxon>
        <taxon>Actinomycetes</taxon>
        <taxon>Mycobacteriales</taxon>
        <taxon>Nocardiaceae</taxon>
        <taxon>Nocardia</taxon>
    </lineage>
</organism>
<sequence>MTWRFGAVGVLAAIAVAGSATAASATPATGVSGVILAQYTFGGIDYILREITIAPGGSTGWHYHDGTLYAAVRSGHLSHYDSTCGSDGEHPTGDLFTERPNYIHIGRNEAADPLILDVLYVLPTGSPLAEDAPAPGCS</sequence>
<name>A0A370IBB6_9NOCA</name>
<dbReference type="Gene3D" id="2.60.120.10">
    <property type="entry name" value="Jelly Rolls"/>
    <property type="match status" value="1"/>
</dbReference>
<dbReference type="Proteomes" id="UP000254869">
    <property type="component" value="Unassembled WGS sequence"/>
</dbReference>
<accession>A0A370IBB6</accession>
<dbReference type="AlphaFoldDB" id="A0A370IBB6"/>
<evidence type="ECO:0000256" key="1">
    <source>
        <dbReference type="SAM" id="SignalP"/>
    </source>
</evidence>
<feature type="chain" id="PRO_5016722859" description="Quercetin dioxygenase-like cupin family protein" evidence="1">
    <location>
        <begin position="23"/>
        <end position="138"/>
    </location>
</feature>
<keyword evidence="3" id="KW-1185">Reference proteome</keyword>
<reference evidence="2 3" key="1">
    <citation type="submission" date="2018-07" db="EMBL/GenBank/DDBJ databases">
        <title>Genomic Encyclopedia of Type Strains, Phase IV (KMG-IV): sequencing the most valuable type-strain genomes for metagenomic binning, comparative biology and taxonomic classification.</title>
        <authorList>
            <person name="Goeker M."/>
        </authorList>
    </citation>
    <scope>NUCLEOTIDE SEQUENCE [LARGE SCALE GENOMIC DNA]</scope>
    <source>
        <strain evidence="2 3">DSM 44290</strain>
    </source>
</reference>
<evidence type="ECO:0000313" key="2">
    <source>
        <dbReference type="EMBL" id="RDI67900.1"/>
    </source>
</evidence>
<proteinExistence type="predicted"/>
<dbReference type="RefSeq" id="WP_067992200.1">
    <property type="nucleotide sequence ID" value="NZ_QQBC01000002.1"/>
</dbReference>
<keyword evidence="1" id="KW-0732">Signal</keyword>